<evidence type="ECO:0000256" key="7">
    <source>
        <dbReference type="ARBA" id="ARBA00023180"/>
    </source>
</evidence>
<accession>A0A067PS70</accession>
<name>A0A067PS70_9AGAM</name>
<dbReference type="OrthoDB" id="529273at2759"/>
<feature type="region of interest" description="Disordered" evidence="9">
    <location>
        <begin position="62"/>
        <end position="82"/>
    </location>
</feature>
<evidence type="ECO:0000256" key="3">
    <source>
        <dbReference type="ARBA" id="ARBA00022679"/>
    </source>
</evidence>
<evidence type="ECO:0000256" key="4">
    <source>
        <dbReference type="ARBA" id="ARBA00022692"/>
    </source>
</evidence>
<feature type="coiled-coil region" evidence="8">
    <location>
        <begin position="497"/>
        <end position="534"/>
    </location>
</feature>
<dbReference type="Pfam" id="PF04577">
    <property type="entry name" value="Glyco_transf_61"/>
    <property type="match status" value="1"/>
</dbReference>
<dbReference type="InterPro" id="IPR007657">
    <property type="entry name" value="Glycosyltransferase_61"/>
</dbReference>
<evidence type="ECO:0000256" key="5">
    <source>
        <dbReference type="ARBA" id="ARBA00022989"/>
    </source>
</evidence>
<feature type="domain" description="Glycosyltransferase 61 catalytic" evidence="10">
    <location>
        <begin position="480"/>
        <end position="566"/>
    </location>
</feature>
<sequence>MPVLIRGPTRLSGRDAFLVLLGAFSMHIFSLLSAPFGDSGKNDIVVSTHFNSTWHVDVGEHPQDVLDRDKGKAKEKEESHPNKEVDLIFDSPKHELPQLLDVPSSSPGFTPKVIPPVEPVRLDIRTVTDLPHTTVEHHAPGWTLFRDIYMSNGTLFVLGPESARSSLPDRFYVTSTGLKAENNEENIRARLPTEREFDFINEQDAKRKWGARDDIEKNRVWTVEGSTILFNDPGDQFINHYYHFVAESLFGAWAFWSSAHASKVNSLDEVPPPDRFILSHSQPFGWRDGPGFNSYFLRAAFPSMTVETQLDWEDRITHTRQPIDNDAEGQYGRAYHFPTLMLMDRSASFKGAICGSRNQRIAAESVEYMKSKGLLAPYGWEYDMPEGVYSADRLKEEKIVYGGKRGWWEYVRKRVVEFAGGNADEGIKVDKVEVKKEEVVKDEAKDAGLRGANILQAQAQARKAKAAGSTAVTTSAENAPVVITYISRQGGRRRLIHEDHKKLVEALDELVERKNKEEGQKRKWEMNVVQAERMSRDEQVRTMSRTTVLLGVHGNGLSHLLLLPPSPLATVIEMFFPQGFAHDYEYTSRALGIRHFAVWNDTAHTWPDVPRVNYPEGFQGTEIPADGASIAKLIEDRIEGRLP</sequence>
<reference evidence="12" key="1">
    <citation type="journal article" date="2014" name="Proc. Natl. Acad. Sci. U.S.A.">
        <title>Extensive sampling of basidiomycete genomes demonstrates inadequacy of the white-rot/brown-rot paradigm for wood decay fungi.</title>
        <authorList>
            <person name="Riley R."/>
            <person name="Salamov A.A."/>
            <person name="Brown D.W."/>
            <person name="Nagy L.G."/>
            <person name="Floudas D."/>
            <person name="Held B.W."/>
            <person name="Levasseur A."/>
            <person name="Lombard V."/>
            <person name="Morin E."/>
            <person name="Otillar R."/>
            <person name="Lindquist E.A."/>
            <person name="Sun H."/>
            <person name="LaButti K.M."/>
            <person name="Schmutz J."/>
            <person name="Jabbour D."/>
            <person name="Luo H."/>
            <person name="Baker S.E."/>
            <person name="Pisabarro A.G."/>
            <person name="Walton J.D."/>
            <person name="Blanchette R.A."/>
            <person name="Henrissat B."/>
            <person name="Martin F."/>
            <person name="Cullen D."/>
            <person name="Hibbett D.S."/>
            <person name="Grigoriev I.V."/>
        </authorList>
    </citation>
    <scope>NUCLEOTIDE SEQUENCE [LARGE SCALE GENOMIC DNA]</scope>
    <source>
        <strain evidence="12">MUCL 33604</strain>
    </source>
</reference>
<dbReference type="AlphaFoldDB" id="A0A067PS70"/>
<evidence type="ECO:0000313" key="11">
    <source>
        <dbReference type="EMBL" id="KDQ57663.1"/>
    </source>
</evidence>
<comment type="subcellular location">
    <subcellularLocation>
        <location evidence="1">Membrane</location>
        <topology evidence="1">Single-pass membrane protein</topology>
    </subcellularLocation>
</comment>
<keyword evidence="2" id="KW-0328">Glycosyltransferase</keyword>
<dbReference type="EMBL" id="KL197719">
    <property type="protein sequence ID" value="KDQ57663.1"/>
    <property type="molecule type" value="Genomic_DNA"/>
</dbReference>
<dbReference type="GO" id="GO:0016020">
    <property type="term" value="C:membrane"/>
    <property type="evidence" value="ECO:0007669"/>
    <property type="project" value="UniProtKB-SubCell"/>
</dbReference>
<dbReference type="PANTHER" id="PTHR20961">
    <property type="entry name" value="GLYCOSYLTRANSFERASE"/>
    <property type="match status" value="1"/>
</dbReference>
<dbReference type="InParanoid" id="A0A067PS70"/>
<dbReference type="Proteomes" id="UP000027265">
    <property type="component" value="Unassembled WGS sequence"/>
</dbReference>
<dbReference type="GO" id="GO:0005783">
    <property type="term" value="C:endoplasmic reticulum"/>
    <property type="evidence" value="ECO:0007669"/>
    <property type="project" value="TreeGrafter"/>
</dbReference>
<keyword evidence="7" id="KW-0325">Glycoprotein</keyword>
<dbReference type="STRING" id="933084.A0A067PS70"/>
<organism evidence="11 12">
    <name type="scientific">Jaapia argillacea MUCL 33604</name>
    <dbReference type="NCBI Taxonomy" id="933084"/>
    <lineage>
        <taxon>Eukaryota</taxon>
        <taxon>Fungi</taxon>
        <taxon>Dikarya</taxon>
        <taxon>Basidiomycota</taxon>
        <taxon>Agaricomycotina</taxon>
        <taxon>Agaricomycetes</taxon>
        <taxon>Agaricomycetidae</taxon>
        <taxon>Jaapiales</taxon>
        <taxon>Jaapiaceae</taxon>
        <taxon>Jaapia</taxon>
    </lineage>
</organism>
<keyword evidence="3" id="KW-0808">Transferase</keyword>
<keyword evidence="5" id="KW-1133">Transmembrane helix</keyword>
<keyword evidence="4" id="KW-0812">Transmembrane</keyword>
<keyword evidence="6" id="KW-0472">Membrane</keyword>
<evidence type="ECO:0000256" key="6">
    <source>
        <dbReference type="ARBA" id="ARBA00023136"/>
    </source>
</evidence>
<keyword evidence="12" id="KW-1185">Reference proteome</keyword>
<protein>
    <recommendedName>
        <fullName evidence="10">Glycosyltransferase 61 catalytic domain-containing protein</fullName>
    </recommendedName>
</protein>
<keyword evidence="8" id="KW-0175">Coiled coil</keyword>
<gene>
    <name evidence="11" type="ORF">JAAARDRAFT_271495</name>
</gene>
<evidence type="ECO:0000256" key="1">
    <source>
        <dbReference type="ARBA" id="ARBA00004167"/>
    </source>
</evidence>
<evidence type="ECO:0000256" key="9">
    <source>
        <dbReference type="SAM" id="MobiDB-lite"/>
    </source>
</evidence>
<proteinExistence type="predicted"/>
<evidence type="ECO:0000256" key="2">
    <source>
        <dbReference type="ARBA" id="ARBA00022676"/>
    </source>
</evidence>
<dbReference type="GO" id="GO:0035269">
    <property type="term" value="P:protein O-linked glycosylation via mannose"/>
    <property type="evidence" value="ECO:0007669"/>
    <property type="project" value="TreeGrafter"/>
</dbReference>
<evidence type="ECO:0000256" key="8">
    <source>
        <dbReference type="SAM" id="Coils"/>
    </source>
</evidence>
<evidence type="ECO:0000259" key="10">
    <source>
        <dbReference type="Pfam" id="PF04577"/>
    </source>
</evidence>
<dbReference type="InterPro" id="IPR049625">
    <property type="entry name" value="Glyco_transf_61_cat"/>
</dbReference>
<evidence type="ECO:0000313" key="12">
    <source>
        <dbReference type="Proteomes" id="UP000027265"/>
    </source>
</evidence>
<dbReference type="PANTHER" id="PTHR20961:SF38">
    <property type="entry name" value="PROTEIN O-LINKED-MANNOSE BETA-1,4-N-ACETYLGLUCOSAMINYLTRANSFERASE 2"/>
    <property type="match status" value="1"/>
</dbReference>
<dbReference type="HOGENOM" id="CLU_033167_0_0_1"/>
<dbReference type="GO" id="GO:0097363">
    <property type="term" value="F:protein O-acetylglucosaminyltransferase activity"/>
    <property type="evidence" value="ECO:0007669"/>
    <property type="project" value="TreeGrafter"/>
</dbReference>